<evidence type="ECO:0000256" key="1">
    <source>
        <dbReference type="ARBA" id="ARBA00006479"/>
    </source>
</evidence>
<dbReference type="CDD" id="cd24152">
    <property type="entry name" value="ASKHA_NBD_ROK-like"/>
    <property type="match status" value="1"/>
</dbReference>
<comment type="similarity">
    <text evidence="1">Belongs to the ROK (NagC/XylR) family.</text>
</comment>
<evidence type="ECO:0000313" key="2">
    <source>
        <dbReference type="EMBL" id="QIW54412.1"/>
    </source>
</evidence>
<evidence type="ECO:0000313" key="3">
    <source>
        <dbReference type="EMBL" id="QIW58933.1"/>
    </source>
</evidence>
<organism evidence="2 5">
    <name type="scientific">Pseudolactococcus raffinolactis</name>
    <dbReference type="NCBI Taxonomy" id="1366"/>
    <lineage>
        <taxon>Bacteria</taxon>
        <taxon>Bacillati</taxon>
        <taxon>Bacillota</taxon>
        <taxon>Bacilli</taxon>
        <taxon>Lactobacillales</taxon>
        <taxon>Streptococcaceae</taxon>
        <taxon>Pseudolactococcus</taxon>
    </lineage>
</organism>
<accession>A0A2A5SFV3</accession>
<dbReference type="Gene3D" id="3.30.420.40">
    <property type="match status" value="2"/>
</dbReference>
<protein>
    <submittedName>
        <fullName evidence="2">ROK family protein</fullName>
    </submittedName>
</protein>
<sequence>MTHYVGFDIGGTSVKYGLVNEAGEILEKGSFVTTPDDGELMIANMAKQVKTYQEKQDILSVGVSVPGIVRKDGYMVTAGAITAFFDINLKEVCEAAFQLPVVVQNDANCAAIAEQWIGNAQGVSDYIVIALGTAVGCGIIINDAVYQGAHGAAGEIGWTMQQPLDYSQDLEAGSWNFTSGVVLGLYNRYQQATGKEVTDARVILDLVRKGDAQASKVMDRYYEDVAKGLLNLVCAFDPEVILLGGGISTNDEFLGHLSERIDKIKQHHKSLNHLTGVTVADIKPCLLRNDAGLIGAVYQAKQIIA</sequence>
<name>A0A2A5SFV3_9LACT</name>
<evidence type="ECO:0000313" key="4">
    <source>
        <dbReference type="Proteomes" id="UP000501558"/>
    </source>
</evidence>
<dbReference type="RefSeq" id="WP_061774076.1">
    <property type="nucleotide sequence ID" value="NZ_BAAAXH010000084.1"/>
</dbReference>
<dbReference type="EMBL" id="CP047616">
    <property type="protein sequence ID" value="QIW54412.1"/>
    <property type="molecule type" value="Genomic_DNA"/>
</dbReference>
<dbReference type="GeneID" id="93294670"/>
<evidence type="ECO:0000313" key="5">
    <source>
        <dbReference type="Proteomes" id="UP000501945"/>
    </source>
</evidence>
<dbReference type="InterPro" id="IPR043129">
    <property type="entry name" value="ATPase_NBD"/>
</dbReference>
<keyword evidence="4" id="KW-1185">Reference proteome</keyword>
<dbReference type="PANTHER" id="PTHR18964">
    <property type="entry name" value="ROK (REPRESSOR, ORF, KINASE) FAMILY"/>
    <property type="match status" value="1"/>
</dbReference>
<reference evidence="4 5" key="1">
    <citation type="submission" date="2019-12" db="EMBL/GenBank/DDBJ databases">
        <title>Whole genome sequences of Lactococcus raffinolactis strains isolated from sewage.</title>
        <authorList>
            <person name="Ybazeta G."/>
            <person name="Ross M."/>
            <person name="Brabant-Kirwan D."/>
            <person name="Saleh M."/>
            <person name="Dillon J.A."/>
            <person name="Splinter K."/>
            <person name="Nokhbeh R."/>
        </authorList>
    </citation>
    <scope>NUCLEOTIDE SEQUENCE [LARGE SCALE GENOMIC DNA]</scope>
    <source>
        <strain evidence="3 4">Lr_19_14</strain>
        <strain evidence="2 5">Lr_19_5</strain>
    </source>
</reference>
<dbReference type="InterPro" id="IPR000600">
    <property type="entry name" value="ROK"/>
</dbReference>
<dbReference type="Proteomes" id="UP000501558">
    <property type="component" value="Chromosome"/>
</dbReference>
<dbReference type="Proteomes" id="UP000501945">
    <property type="component" value="Chromosome"/>
</dbReference>
<proteinExistence type="inferred from homology"/>
<dbReference type="EMBL" id="CP047628">
    <property type="protein sequence ID" value="QIW58933.1"/>
    <property type="molecule type" value="Genomic_DNA"/>
</dbReference>
<dbReference type="Pfam" id="PF00480">
    <property type="entry name" value="ROK"/>
    <property type="match status" value="1"/>
</dbReference>
<dbReference type="PANTHER" id="PTHR18964:SF165">
    <property type="entry name" value="BETA-GLUCOSIDE KINASE"/>
    <property type="match status" value="1"/>
</dbReference>
<dbReference type="SUPFAM" id="SSF53067">
    <property type="entry name" value="Actin-like ATPase domain"/>
    <property type="match status" value="1"/>
</dbReference>
<gene>
    <name evidence="3" type="ORF">GU334_08450</name>
    <name evidence="2" type="ORF">GU336_09860</name>
</gene>
<dbReference type="AlphaFoldDB" id="A0A2A5SFV3"/>